<dbReference type="RefSeq" id="YP_008992068.1">
    <property type="nucleotide sequence ID" value="NC_018087.3"/>
</dbReference>
<protein>
    <submittedName>
        <fullName evidence="1">Uncharacterized protein</fullName>
    </submittedName>
</protein>
<keyword evidence="2" id="KW-1185">Reference proteome</keyword>
<evidence type="ECO:0000313" key="1">
    <source>
        <dbReference type="EMBL" id="AHE63444.1"/>
    </source>
</evidence>
<organism evidence="1 2">
    <name type="scientific">Acinetobacter phage ZZ1</name>
    <dbReference type="NCBI Taxonomy" id="1049283"/>
    <lineage>
        <taxon>Viruses</taxon>
        <taxon>Duplodnaviria</taxon>
        <taxon>Heunggongvirae</taxon>
        <taxon>Uroviricota</taxon>
        <taxon>Caudoviricetes</taxon>
        <taxon>Pantevenvirales</taxon>
        <taxon>Straboviridae</taxon>
        <taxon>Twarogvirinae</taxon>
        <taxon>Zedzedvirus</taxon>
        <taxon>Zedzedvirus zz1</taxon>
    </lineage>
</organism>
<accession>W0B4Q0</accession>
<gene>
    <name evidence="1" type="ORF">ZZ1p0191</name>
</gene>
<dbReference type="Proteomes" id="UP000204195">
    <property type="component" value="Segment"/>
</dbReference>
<dbReference type="GeneID" id="13165200"/>
<dbReference type="EMBL" id="HQ698922">
    <property type="protein sequence ID" value="AHE63444.1"/>
    <property type="molecule type" value="Genomic_DNA"/>
</dbReference>
<proteinExistence type="predicted"/>
<reference evidence="1 2" key="1">
    <citation type="journal article" date="2012" name="BMC Microbiol.">
        <title>Isolation and characterization of ZZ1, a novel lytic phage that infects Acinetobacter baumannii clinical isolates.</title>
        <authorList>
            <person name="Jin J."/>
            <person name="Li Z.J."/>
            <person name="Wang S.W."/>
            <person name="Wang S.M."/>
            <person name="Huang D.H."/>
            <person name="Li Y.H."/>
            <person name="Ma Y.Y."/>
            <person name="Wang J."/>
            <person name="Liu F."/>
            <person name="Chen X.D."/>
            <person name="Li G.X."/>
            <person name="Wang X.T."/>
            <person name="Wang Z.Q."/>
            <person name="Zhao G.Q."/>
        </authorList>
    </citation>
    <scope>NUCLEOTIDE SEQUENCE [LARGE SCALE GENOMIC DNA]</scope>
</reference>
<evidence type="ECO:0000313" key="2">
    <source>
        <dbReference type="Proteomes" id="UP000204195"/>
    </source>
</evidence>
<sequence length="41" mass="4572">MGVSELITDEIVAWLQLSGFNTAIKAPREASLGDQYWSINF</sequence>
<name>W0B4Q0_9CAUD</name>
<dbReference type="KEGG" id="vg:13165200"/>